<organism evidence="1 2">
    <name type="scientific">Citrus x changshan-huyou</name>
    <dbReference type="NCBI Taxonomy" id="2935761"/>
    <lineage>
        <taxon>Eukaryota</taxon>
        <taxon>Viridiplantae</taxon>
        <taxon>Streptophyta</taxon>
        <taxon>Embryophyta</taxon>
        <taxon>Tracheophyta</taxon>
        <taxon>Spermatophyta</taxon>
        <taxon>Magnoliopsida</taxon>
        <taxon>eudicotyledons</taxon>
        <taxon>Gunneridae</taxon>
        <taxon>Pentapetalae</taxon>
        <taxon>rosids</taxon>
        <taxon>malvids</taxon>
        <taxon>Sapindales</taxon>
        <taxon>Rutaceae</taxon>
        <taxon>Aurantioideae</taxon>
        <taxon>Citrus</taxon>
    </lineage>
</organism>
<evidence type="ECO:0000313" key="2">
    <source>
        <dbReference type="Proteomes" id="UP001428341"/>
    </source>
</evidence>
<dbReference type="Proteomes" id="UP001428341">
    <property type="component" value="Unassembled WGS sequence"/>
</dbReference>
<evidence type="ECO:0000313" key="1">
    <source>
        <dbReference type="EMBL" id="KAK9181133.1"/>
    </source>
</evidence>
<protein>
    <submittedName>
        <fullName evidence="1">Uncharacterized protein</fullName>
    </submittedName>
</protein>
<proteinExistence type="predicted"/>
<accession>A0AAP0LMN9</accession>
<reference evidence="1 2" key="1">
    <citation type="submission" date="2024-05" db="EMBL/GenBank/DDBJ databases">
        <title>Haplotype-resolved chromosome-level genome assembly of Huyou (Citrus changshanensis).</title>
        <authorList>
            <person name="Miao C."/>
            <person name="Chen W."/>
            <person name="Wu Y."/>
            <person name="Wang L."/>
            <person name="Zhao S."/>
            <person name="Grierson D."/>
            <person name="Xu C."/>
            <person name="Chen K."/>
        </authorList>
    </citation>
    <scope>NUCLEOTIDE SEQUENCE [LARGE SCALE GENOMIC DNA]</scope>
    <source>
        <strain evidence="1">01-14</strain>
        <tissue evidence="1">Leaf</tissue>
    </source>
</reference>
<name>A0AAP0LMN9_9ROSI</name>
<keyword evidence="2" id="KW-1185">Reference proteome</keyword>
<dbReference type="AlphaFoldDB" id="A0AAP0LMN9"/>
<gene>
    <name evidence="1" type="ORF">WN944_024270</name>
</gene>
<comment type="caution">
    <text evidence="1">The sequence shown here is derived from an EMBL/GenBank/DDBJ whole genome shotgun (WGS) entry which is preliminary data.</text>
</comment>
<sequence>MKRHPKKMLGGCLPRSLSEERFQEVNALIFEAIVYGDNANVDVAESIIGEADAKPKSHGDVDVINKSSRPAMVSGTPECLILQ</sequence>
<dbReference type="EMBL" id="JBCGBO010000024">
    <property type="protein sequence ID" value="KAK9181133.1"/>
    <property type="molecule type" value="Genomic_DNA"/>
</dbReference>